<dbReference type="Pfam" id="PF20060">
    <property type="entry name" value="DUF6459"/>
    <property type="match status" value="1"/>
</dbReference>
<dbReference type="Proteomes" id="UP000320216">
    <property type="component" value="Chromosome"/>
</dbReference>
<organism evidence="2 3">
    <name type="scientific">Humibacter ginsenosidimutans</name>
    <dbReference type="NCBI Taxonomy" id="2599293"/>
    <lineage>
        <taxon>Bacteria</taxon>
        <taxon>Bacillati</taxon>
        <taxon>Actinomycetota</taxon>
        <taxon>Actinomycetes</taxon>
        <taxon>Micrococcales</taxon>
        <taxon>Microbacteriaceae</taxon>
        <taxon>Humibacter</taxon>
    </lineage>
</organism>
<evidence type="ECO:0000313" key="3">
    <source>
        <dbReference type="Proteomes" id="UP000320216"/>
    </source>
</evidence>
<evidence type="ECO:0000313" key="2">
    <source>
        <dbReference type="EMBL" id="QDZ16472.1"/>
    </source>
</evidence>
<proteinExistence type="predicted"/>
<dbReference type="OrthoDB" id="3266345at2"/>
<feature type="region of interest" description="Disordered" evidence="1">
    <location>
        <begin position="1"/>
        <end position="31"/>
    </location>
</feature>
<gene>
    <name evidence="2" type="ORF">FPZ11_18505</name>
</gene>
<name>A0A5B8M9Y2_9MICO</name>
<protein>
    <submittedName>
        <fullName evidence="2">3-hydroxyacyl-CoA dehydrogenase</fullName>
    </submittedName>
</protein>
<dbReference type="RefSeq" id="WP_146322476.1">
    <property type="nucleotide sequence ID" value="NZ_CP042305.1"/>
</dbReference>
<sequence length="167" mass="18382">MSPASTASSSNAPRHGLPPSAHDDVPPSDGATARVAVRHGFGDEFFMAQRTQRAELPDPEPLLINLARSILEVIAGARDLEQLSRWVTDEVYNTLLHRTVLAERARRVKGIPAMRPALSVLSTHVYEPRDGIVEATVIVRTPIRVRALAIRLEGLDRRWRASALSVL</sequence>
<dbReference type="InterPro" id="IPR045596">
    <property type="entry name" value="DUF6459"/>
</dbReference>
<dbReference type="AlphaFoldDB" id="A0A5B8M9Y2"/>
<dbReference type="EMBL" id="CP042305">
    <property type="protein sequence ID" value="QDZ16472.1"/>
    <property type="molecule type" value="Genomic_DNA"/>
</dbReference>
<evidence type="ECO:0000256" key="1">
    <source>
        <dbReference type="SAM" id="MobiDB-lite"/>
    </source>
</evidence>
<accession>A0A5B8M9Y2</accession>
<feature type="compositionally biased region" description="Low complexity" evidence="1">
    <location>
        <begin position="1"/>
        <end position="13"/>
    </location>
</feature>
<reference evidence="2 3" key="1">
    <citation type="submission" date="2019-07" db="EMBL/GenBank/DDBJ databases">
        <title>Full genome sequence of Humibacter sp. WJ7-1.</title>
        <authorList>
            <person name="Im W.-T."/>
        </authorList>
    </citation>
    <scope>NUCLEOTIDE SEQUENCE [LARGE SCALE GENOMIC DNA]</scope>
    <source>
        <strain evidence="2 3">WJ7-1</strain>
    </source>
</reference>
<keyword evidence="3" id="KW-1185">Reference proteome</keyword>
<dbReference type="KEGG" id="huw:FPZ11_18505"/>